<dbReference type="AlphaFoldDB" id="A0A2J8ME71"/>
<accession>A0A2J8ME71</accession>
<name>A0A2J8ME71_PANTR</name>
<protein>
    <submittedName>
        <fullName evidence="1">C12orf49 isoform 3</fullName>
    </submittedName>
</protein>
<gene>
    <name evidence="1" type="ORF">CK820_G0021766</name>
</gene>
<dbReference type="Proteomes" id="UP000236370">
    <property type="component" value="Unassembled WGS sequence"/>
</dbReference>
<organism evidence="1 2">
    <name type="scientific">Pan troglodytes</name>
    <name type="common">Chimpanzee</name>
    <dbReference type="NCBI Taxonomy" id="9598"/>
    <lineage>
        <taxon>Eukaryota</taxon>
        <taxon>Metazoa</taxon>
        <taxon>Chordata</taxon>
        <taxon>Craniata</taxon>
        <taxon>Vertebrata</taxon>
        <taxon>Euteleostomi</taxon>
        <taxon>Mammalia</taxon>
        <taxon>Eutheria</taxon>
        <taxon>Euarchontoglires</taxon>
        <taxon>Primates</taxon>
        <taxon>Haplorrhini</taxon>
        <taxon>Catarrhini</taxon>
        <taxon>Hominidae</taxon>
        <taxon>Pan</taxon>
    </lineage>
</organism>
<evidence type="ECO:0000313" key="2">
    <source>
        <dbReference type="Proteomes" id="UP000236370"/>
    </source>
</evidence>
<reference evidence="1 2" key="1">
    <citation type="submission" date="2017-12" db="EMBL/GenBank/DDBJ databases">
        <title>High-resolution comparative analysis of great ape genomes.</title>
        <authorList>
            <person name="Pollen A."/>
            <person name="Hastie A."/>
            <person name="Hormozdiari F."/>
            <person name="Dougherty M."/>
            <person name="Liu R."/>
            <person name="Chaisson M."/>
            <person name="Hoppe E."/>
            <person name="Hill C."/>
            <person name="Pang A."/>
            <person name="Hillier L."/>
            <person name="Baker C."/>
            <person name="Armstrong J."/>
            <person name="Shendure J."/>
            <person name="Paten B."/>
            <person name="Wilson R."/>
            <person name="Chao H."/>
            <person name="Schneider V."/>
            <person name="Ventura M."/>
            <person name="Kronenberg Z."/>
            <person name="Murali S."/>
            <person name="Gordon D."/>
            <person name="Cantsilieris S."/>
            <person name="Munson K."/>
            <person name="Nelson B."/>
            <person name="Raja A."/>
            <person name="Underwood J."/>
            <person name="Diekhans M."/>
            <person name="Fiddes I."/>
            <person name="Haussler D."/>
            <person name="Eichler E."/>
        </authorList>
    </citation>
    <scope>NUCLEOTIDE SEQUENCE [LARGE SCALE GENOMIC DNA]</scope>
    <source>
        <strain evidence="1">Yerkes chimp pedigree #C0471</strain>
    </source>
</reference>
<sequence length="42" mass="4817">FGLSLVYFLSSTFKQSVQHENTYRDPVAKYCYGESPPELFPA</sequence>
<comment type="caution">
    <text evidence="1">The sequence shown here is derived from an EMBL/GenBank/DDBJ whole genome shotgun (WGS) entry which is preliminary data.</text>
</comment>
<feature type="non-terminal residue" evidence="1">
    <location>
        <position position="1"/>
    </location>
</feature>
<proteinExistence type="predicted"/>
<evidence type="ECO:0000313" key="1">
    <source>
        <dbReference type="EMBL" id="PNI57801.1"/>
    </source>
</evidence>
<dbReference type="EMBL" id="NBAG03000260">
    <property type="protein sequence ID" value="PNI57801.1"/>
    <property type="molecule type" value="Genomic_DNA"/>
</dbReference>